<protein>
    <submittedName>
        <fullName evidence="1">Uncharacterized protein</fullName>
    </submittedName>
</protein>
<accession>A0A6C0L5N9</accession>
<sequence length="79" mass="9073">MTTITQTGFLGQLQQVAPCPRCGALEGWYEKRVCKYLQMFEANGESYEASNMERVRGGDRRYCMGCHKDITDQIKMVEN</sequence>
<organism evidence="1">
    <name type="scientific">Pseudomonas aeruginosa</name>
    <dbReference type="NCBI Taxonomy" id="287"/>
    <lineage>
        <taxon>Bacteria</taxon>
        <taxon>Pseudomonadati</taxon>
        <taxon>Pseudomonadota</taxon>
        <taxon>Gammaproteobacteria</taxon>
        <taxon>Pseudomonadales</taxon>
        <taxon>Pseudomonadaceae</taxon>
        <taxon>Pseudomonas</taxon>
    </lineage>
</organism>
<geneLocation type="plasmid" evidence="1">
    <name>pNK546b</name>
</geneLocation>
<proteinExistence type="predicted"/>
<dbReference type="RefSeq" id="WP_023093705.1">
    <property type="nucleotide sequence ID" value="NZ_BSAO01000026.1"/>
</dbReference>
<name>A0A6C0L5N9_PSEAI</name>
<dbReference type="EMBL" id="MN583270">
    <property type="protein sequence ID" value="QHU24530.1"/>
    <property type="molecule type" value="Genomic_DNA"/>
</dbReference>
<dbReference type="AlphaFoldDB" id="A0A6C0L5N9"/>
<keyword evidence="1" id="KW-0614">Plasmid</keyword>
<evidence type="ECO:0000313" key="1">
    <source>
        <dbReference type="EMBL" id="QHU24530.1"/>
    </source>
</evidence>
<reference evidence="1" key="1">
    <citation type="submission" date="2019-10" db="EMBL/GenBank/DDBJ databases">
        <title>Extensively Drug-Resistant Pseudomonas aeruginosa ST664 clone carrying KPC-2-encoding megaplasmid in a burn clinic.</title>
        <authorList>
            <person name="Li Z."/>
            <person name="Cai Z."/>
            <person name="Cai Z."/>
            <person name="Zhang Y."/>
            <person name="Fu T."/>
            <person name="Jin Y."/>
            <person name="Cheng Z."/>
            <person name="Jin S."/>
            <person name="Wu W."/>
            <person name="Yang L."/>
            <person name="Bai F."/>
        </authorList>
    </citation>
    <scope>NUCLEOTIDE SEQUENCE</scope>
    <source>
        <strain evidence="1">NK546</strain>
        <plasmid evidence="1">pNK546b</plasmid>
    </source>
</reference>